<dbReference type="Gene3D" id="2.170.16.10">
    <property type="entry name" value="Hedgehog/Intein (Hint) domain"/>
    <property type="match status" value="1"/>
</dbReference>
<dbReference type="Pfam" id="PF13403">
    <property type="entry name" value="Hint_2"/>
    <property type="match status" value="1"/>
</dbReference>
<dbReference type="EMBL" id="FWXB01000025">
    <property type="protein sequence ID" value="SMC14406.1"/>
    <property type="molecule type" value="Genomic_DNA"/>
</dbReference>
<organism evidence="3 4">
    <name type="scientific">Roseovarius aestuarii</name>
    <dbReference type="NCBI Taxonomy" id="475083"/>
    <lineage>
        <taxon>Bacteria</taxon>
        <taxon>Pseudomonadati</taxon>
        <taxon>Pseudomonadota</taxon>
        <taxon>Alphaproteobacteria</taxon>
        <taxon>Rhodobacterales</taxon>
        <taxon>Roseobacteraceae</taxon>
        <taxon>Roseovarius</taxon>
    </lineage>
</organism>
<reference evidence="3 4" key="1">
    <citation type="submission" date="2017-03" db="EMBL/GenBank/DDBJ databases">
        <authorList>
            <person name="Afonso C.L."/>
            <person name="Miller P.J."/>
            <person name="Scott M.A."/>
            <person name="Spackman E."/>
            <person name="Goraichik I."/>
            <person name="Dimitrov K.M."/>
            <person name="Suarez D.L."/>
            <person name="Swayne D.E."/>
        </authorList>
    </citation>
    <scope>NUCLEOTIDE SEQUENCE [LARGE SCALE GENOMIC DNA]</scope>
    <source>
        <strain evidence="3 4">CECT 7745</strain>
    </source>
</reference>
<dbReference type="SUPFAM" id="SSF51294">
    <property type="entry name" value="Hedgehog/intein (Hint) domain"/>
    <property type="match status" value="1"/>
</dbReference>
<keyword evidence="4" id="KW-1185">Reference proteome</keyword>
<dbReference type="Gene3D" id="4.10.1080.10">
    <property type="entry name" value="TSP type-3 repeat"/>
    <property type="match status" value="1"/>
</dbReference>
<dbReference type="GO" id="GO:0005509">
    <property type="term" value="F:calcium ion binding"/>
    <property type="evidence" value="ECO:0007669"/>
    <property type="project" value="InterPro"/>
</dbReference>
<dbReference type="RefSeq" id="WP_085802304.1">
    <property type="nucleotide sequence ID" value="NZ_FWXB01000025.1"/>
</dbReference>
<sequence length="680" mass="71161">MATLDNAIWLTGPGSTAANGSTVLSEGGNTTTITGTFTANAWDATAGGTGVSDFGAFSTATPITASYDFSNPVENLSFDIEHLNDDGASTYDDSWTIYAYDENGELISATDVIAGLSGLADETVTTNPDGSVTIEAAGTTANNVTVDLAGPVSQISMTLEPGSGGTVSGGSGLSDFTFDIPLNDVDGDGVADGIDLDSDNDGILDVDEGYSTSTPSTITINFDGDEWATTDNTRWELYDADGNLIASDNTIDTSSETTNVDITGLTLGDFQFIVYDDFGDGIAGPADPASYSIEIDGIEVINSGPNPSFSSPHVETFTVSLTENTTDSDGDGIADHLDLDSDNDGITDNVEAQSTNGYVAPTGIDSDGDGLDDAYEGAGDEGLTPVDTDSDGTADFLDTDSDNDGVDDVDEAGHGITQAAINASGDADGDGIADVVDDVIGWDVNDADINGSGDFTLADTDGDTAADGSGATPLTRDFDFRDVPCFTPGARILTPQGEREIETLRVGDMVVTRDHGPQSIRWIGSRKVPGRGRFAPIIVEAGALAGATRMLLVSPQHRFLFADCRAELLFATSEVLVSAKHLINGIDVRQADRASITYLHMMFDQHEVIYANGIATESFHVGDVSISAISNQSREEMFRLFPELRANVGSYGNTARTCLKANEARVVAEFFRPKTFYAAA</sequence>
<feature type="domain" description="Hedgehog/Intein (Hint)" evidence="2">
    <location>
        <begin position="484"/>
        <end position="622"/>
    </location>
</feature>
<protein>
    <recommendedName>
        <fullName evidence="2">Hedgehog/Intein (Hint) domain-containing protein</fullName>
    </recommendedName>
</protein>
<feature type="compositionally biased region" description="Acidic residues" evidence="1">
    <location>
        <begin position="388"/>
        <end position="402"/>
    </location>
</feature>
<dbReference type="Proteomes" id="UP000193224">
    <property type="component" value="Unassembled WGS sequence"/>
</dbReference>
<dbReference type="AlphaFoldDB" id="A0A1X7BXH6"/>
<gene>
    <name evidence="3" type="ORF">ROA7745_04273</name>
</gene>
<accession>A0A1X7BXH6</accession>
<proteinExistence type="predicted"/>
<dbReference type="OrthoDB" id="6305173at2"/>
<name>A0A1X7BXH6_9RHOB</name>
<dbReference type="InterPro" id="IPR028992">
    <property type="entry name" value="Hedgehog/Intein_dom"/>
</dbReference>
<dbReference type="InterPro" id="IPR036844">
    <property type="entry name" value="Hint_dom_sf"/>
</dbReference>
<dbReference type="InterPro" id="IPR028974">
    <property type="entry name" value="TSP_type-3_rpt"/>
</dbReference>
<feature type="compositionally biased region" description="Acidic residues" evidence="1">
    <location>
        <begin position="366"/>
        <end position="379"/>
    </location>
</feature>
<evidence type="ECO:0000259" key="2">
    <source>
        <dbReference type="Pfam" id="PF13403"/>
    </source>
</evidence>
<evidence type="ECO:0000256" key="1">
    <source>
        <dbReference type="SAM" id="MobiDB-lite"/>
    </source>
</evidence>
<evidence type="ECO:0000313" key="4">
    <source>
        <dbReference type="Proteomes" id="UP000193224"/>
    </source>
</evidence>
<feature type="region of interest" description="Disordered" evidence="1">
    <location>
        <begin position="356"/>
        <end position="402"/>
    </location>
</feature>
<evidence type="ECO:0000313" key="3">
    <source>
        <dbReference type="EMBL" id="SMC14406.1"/>
    </source>
</evidence>